<evidence type="ECO:0000313" key="1">
    <source>
        <dbReference type="EMBL" id="CAK9158962.1"/>
    </source>
</evidence>
<dbReference type="PANTHER" id="PTHR36050">
    <property type="entry name" value="O-FUCOSYLTRANSFERASE 30"/>
    <property type="match status" value="1"/>
</dbReference>
<gene>
    <name evidence="1" type="ORF">ILEXP_LOCUS27626</name>
</gene>
<name>A0ABC8SP49_9AQUA</name>
<protein>
    <submittedName>
        <fullName evidence="1">Uncharacterized protein</fullName>
    </submittedName>
</protein>
<evidence type="ECO:0000313" key="2">
    <source>
        <dbReference type="Proteomes" id="UP001642360"/>
    </source>
</evidence>
<dbReference type="AlphaFoldDB" id="A0ABC8SP49"/>
<comment type="caution">
    <text evidence="1">The sequence shown here is derived from an EMBL/GenBank/DDBJ whole genome shotgun (WGS) entry which is preliminary data.</text>
</comment>
<keyword evidence="2" id="KW-1185">Reference proteome</keyword>
<reference evidence="1 2" key="1">
    <citation type="submission" date="2024-02" db="EMBL/GenBank/DDBJ databases">
        <authorList>
            <person name="Vignale AGUSTIN F."/>
            <person name="Sosa J E."/>
            <person name="Modenutti C."/>
        </authorList>
    </citation>
    <scope>NUCLEOTIDE SEQUENCE [LARGE SCALE GENOMIC DNA]</scope>
</reference>
<sequence>MTIKKFESDPDFAFPLEEATAVFSSRAILTVQYVSMGDIIDLSALVSVSAVKMVSSRTLEGYVSGVKTKVITFETNGPASSSYIFVMTDLPLANWTGSYLAHLARDSDAFKLFVLREEDALVERTMKKVVAARRGMKFGFGLRVLMGL</sequence>
<organism evidence="1 2">
    <name type="scientific">Ilex paraguariensis</name>
    <name type="common">yerba mate</name>
    <dbReference type="NCBI Taxonomy" id="185542"/>
    <lineage>
        <taxon>Eukaryota</taxon>
        <taxon>Viridiplantae</taxon>
        <taxon>Streptophyta</taxon>
        <taxon>Embryophyta</taxon>
        <taxon>Tracheophyta</taxon>
        <taxon>Spermatophyta</taxon>
        <taxon>Magnoliopsida</taxon>
        <taxon>eudicotyledons</taxon>
        <taxon>Gunneridae</taxon>
        <taxon>Pentapetalae</taxon>
        <taxon>asterids</taxon>
        <taxon>campanulids</taxon>
        <taxon>Aquifoliales</taxon>
        <taxon>Aquifoliaceae</taxon>
        <taxon>Ilex</taxon>
    </lineage>
</organism>
<dbReference type="EMBL" id="CAUOFW020003273">
    <property type="protein sequence ID" value="CAK9158962.1"/>
    <property type="molecule type" value="Genomic_DNA"/>
</dbReference>
<accession>A0ABC8SP49</accession>
<dbReference type="Proteomes" id="UP001642360">
    <property type="component" value="Unassembled WGS sequence"/>
</dbReference>
<dbReference type="PANTHER" id="PTHR36050:SF1">
    <property type="entry name" value="O-FUCOSYLTRANSFERASE 30"/>
    <property type="match status" value="1"/>
</dbReference>
<proteinExistence type="predicted"/>